<dbReference type="AGR" id="Xenbase:XB-GENE-22060968"/>
<proteinExistence type="inferred from homology"/>
<dbReference type="PANTHER" id="PTHR23239:SF376">
    <property type="entry name" value="KERATIN-3, TYPE I CYTOSKELETAL 51 KDA-LIKE"/>
    <property type="match status" value="1"/>
</dbReference>
<dbReference type="PANTHER" id="PTHR23239">
    <property type="entry name" value="INTERMEDIATE FILAMENT"/>
    <property type="match status" value="1"/>
</dbReference>
<name>A0A8J0R887_XENTR</name>
<dbReference type="RefSeq" id="XP_004918844.4">
    <property type="nucleotide sequence ID" value="XM_004918787.4"/>
</dbReference>
<gene>
    <name evidence="7 8" type="primary">krt56</name>
</gene>
<dbReference type="AlphaFoldDB" id="A0A8J0R887"/>
<keyword evidence="2 4" id="KW-0175">Coiled coil</keyword>
<organism evidence="6 7">
    <name type="scientific">Xenopus tropicalis</name>
    <name type="common">Western clawed frog</name>
    <name type="synonym">Silurana tropicalis</name>
    <dbReference type="NCBI Taxonomy" id="8364"/>
    <lineage>
        <taxon>Eukaryota</taxon>
        <taxon>Metazoa</taxon>
        <taxon>Chordata</taxon>
        <taxon>Craniata</taxon>
        <taxon>Vertebrata</taxon>
        <taxon>Euteleostomi</taxon>
        <taxon>Amphibia</taxon>
        <taxon>Batrachia</taxon>
        <taxon>Anura</taxon>
        <taxon>Pipoidea</taxon>
        <taxon>Pipidae</taxon>
        <taxon>Xenopodinae</taxon>
        <taxon>Xenopus</taxon>
        <taxon>Silurana</taxon>
    </lineage>
</organism>
<dbReference type="GO" id="GO:0005856">
    <property type="term" value="C:cytoskeleton"/>
    <property type="evidence" value="ECO:0000318"/>
    <property type="project" value="GO_Central"/>
</dbReference>
<keyword evidence="6" id="KW-1185">Reference proteome</keyword>
<evidence type="ECO:0000256" key="3">
    <source>
        <dbReference type="RuleBase" id="RU000685"/>
    </source>
</evidence>
<dbReference type="GO" id="GO:0030280">
    <property type="term" value="F:structural constituent of skin epidermis"/>
    <property type="evidence" value="ECO:0000318"/>
    <property type="project" value="GO_Central"/>
</dbReference>
<sequence>MALAHGAYDVTGTGGQYDGGFSGNKKETMQNLNDRLANYVDKVRVLEAANAELEWKINEWYDKQRSTSDGGKDYSKYATLIDDLKLKILSTTKDNRGITLQSDNARLAIDNFRLKYENEQILHHSMEAAINTLHRVIDDLTLSKSKLQSQLESLTEELAYLKKNHDEETKGAPKATRGQVSVELKATPGTDLTKILNDMRAQHEALAQKNRREAEDRYEKLSADLKQRISAGAGRVQTGKSEISELQRTLRALEIELQSQLAMKQSLEVTVGKTEGSYCRKLSRIQVTISSIEEHLAQLKADSESQHSQYQQLLGIKTRLEQEIETYRRLLDGEG</sequence>
<dbReference type="InterPro" id="IPR002957">
    <property type="entry name" value="Keratin_I"/>
</dbReference>
<accession>A0A8J0R887</accession>
<dbReference type="GeneID" id="101731128"/>
<dbReference type="GO" id="GO:0045109">
    <property type="term" value="P:intermediate filament organization"/>
    <property type="evidence" value="ECO:0000318"/>
    <property type="project" value="GO_Central"/>
</dbReference>
<dbReference type="KEGG" id="xtr:101731128"/>
<dbReference type="PRINTS" id="PR01248">
    <property type="entry name" value="TYPE1KERATIN"/>
</dbReference>
<evidence type="ECO:0000313" key="7">
    <source>
        <dbReference type="RefSeq" id="XP_004918844.4"/>
    </source>
</evidence>
<evidence type="ECO:0000256" key="2">
    <source>
        <dbReference type="ARBA" id="ARBA00023054"/>
    </source>
</evidence>
<dbReference type="InterPro" id="IPR039008">
    <property type="entry name" value="IF_rod_dom"/>
</dbReference>
<protein>
    <submittedName>
        <fullName evidence="7">Keratin-3, type I cytoskeletal 51 kDa-like</fullName>
    </submittedName>
</protein>
<comment type="similarity">
    <text evidence="3">Belongs to the intermediate filament family.</text>
</comment>
<feature type="coiled-coil region" evidence="4">
    <location>
        <begin position="137"/>
        <end position="164"/>
    </location>
</feature>
<dbReference type="SUPFAM" id="SSF64593">
    <property type="entry name" value="Intermediate filament protein, coiled coil region"/>
    <property type="match status" value="2"/>
</dbReference>
<evidence type="ECO:0000313" key="6">
    <source>
        <dbReference type="Proteomes" id="UP000008143"/>
    </source>
</evidence>
<dbReference type="Gene3D" id="1.20.5.170">
    <property type="match status" value="1"/>
</dbReference>
<dbReference type="InterPro" id="IPR018039">
    <property type="entry name" value="IF_conserved"/>
</dbReference>
<evidence type="ECO:0000313" key="8">
    <source>
        <dbReference type="Xenbase" id="XB-GENE-22060968"/>
    </source>
</evidence>
<feature type="coiled-coil region" evidence="4">
    <location>
        <begin position="29"/>
        <end position="56"/>
    </location>
</feature>
<dbReference type="CTD" id="101731128"/>
<dbReference type="GO" id="GO:0002009">
    <property type="term" value="P:morphogenesis of an epithelium"/>
    <property type="evidence" value="ECO:0000318"/>
    <property type="project" value="GO_Central"/>
</dbReference>
<reference evidence="7" key="1">
    <citation type="submission" date="2025-08" db="UniProtKB">
        <authorList>
            <consortium name="RefSeq"/>
        </authorList>
    </citation>
    <scope>IDENTIFICATION</scope>
    <source>
        <strain evidence="7">Nigerian</strain>
        <tissue evidence="7">Liver and blood</tissue>
    </source>
</reference>
<feature type="domain" description="IF rod" evidence="5">
    <location>
        <begin position="25"/>
        <end position="335"/>
    </location>
</feature>
<dbReference type="FunFam" id="1.20.5.170:FF:000002">
    <property type="entry name" value="Type I keratin KA11"/>
    <property type="match status" value="1"/>
</dbReference>
<dbReference type="GO" id="GO:0030855">
    <property type="term" value="P:epithelial cell differentiation"/>
    <property type="evidence" value="ECO:0000318"/>
    <property type="project" value="GO_Central"/>
</dbReference>
<dbReference type="PROSITE" id="PS00226">
    <property type="entry name" value="IF_ROD_1"/>
    <property type="match status" value="1"/>
</dbReference>
<evidence type="ECO:0000256" key="1">
    <source>
        <dbReference type="ARBA" id="ARBA00022754"/>
    </source>
</evidence>
<dbReference type="Gene3D" id="1.20.5.1160">
    <property type="entry name" value="Vasodilator-stimulated phosphoprotein"/>
    <property type="match status" value="1"/>
</dbReference>
<dbReference type="Gene3D" id="1.20.5.500">
    <property type="entry name" value="Single helix bin"/>
    <property type="match status" value="1"/>
</dbReference>
<dbReference type="OrthoDB" id="2441647at2759"/>
<dbReference type="OMA" id="SGSTNMG"/>
<dbReference type="FunFam" id="1.20.5.500:FF:000001">
    <property type="entry name" value="Type II keratin 23"/>
    <property type="match status" value="1"/>
</dbReference>
<dbReference type="Xenbase" id="XB-GENE-22060968">
    <property type="gene designation" value="krt56"/>
</dbReference>
<evidence type="ECO:0000259" key="5">
    <source>
        <dbReference type="PROSITE" id="PS51842"/>
    </source>
</evidence>
<dbReference type="Proteomes" id="UP000008143">
    <property type="component" value="Chromosome 10"/>
</dbReference>
<dbReference type="PROSITE" id="PS51842">
    <property type="entry name" value="IF_ROD_2"/>
    <property type="match status" value="1"/>
</dbReference>
<feature type="coiled-coil region" evidence="4">
    <location>
        <begin position="196"/>
        <end position="330"/>
    </location>
</feature>
<dbReference type="Pfam" id="PF00038">
    <property type="entry name" value="Filament"/>
    <property type="match status" value="1"/>
</dbReference>
<dbReference type="SMART" id="SM01391">
    <property type="entry name" value="Filament"/>
    <property type="match status" value="1"/>
</dbReference>
<keyword evidence="1 3" id="KW-0403">Intermediate filament</keyword>
<dbReference type="GO" id="GO:0045095">
    <property type="term" value="C:keratin filament"/>
    <property type="evidence" value="ECO:0000318"/>
    <property type="project" value="GO_Central"/>
</dbReference>
<evidence type="ECO:0000256" key="4">
    <source>
        <dbReference type="SAM" id="Coils"/>
    </source>
</evidence>